<evidence type="ECO:0000256" key="5">
    <source>
        <dbReference type="ARBA" id="ARBA00022692"/>
    </source>
</evidence>
<dbReference type="PANTHER" id="PTHR28650">
    <property type="entry name" value="PHOSPHATIDYLINOSITOL-GLYCAN BIOSYNTHESIS CLASS X PROTEIN"/>
    <property type="match status" value="1"/>
</dbReference>
<evidence type="ECO:0000256" key="10">
    <source>
        <dbReference type="RuleBase" id="RU366056"/>
    </source>
</evidence>
<comment type="subcellular location">
    <subcellularLocation>
        <location evidence="1 10">Endoplasmic reticulum membrane</location>
        <topology evidence="1 10">Single-pass membrane protein</topology>
    </subcellularLocation>
</comment>
<evidence type="ECO:0000256" key="9">
    <source>
        <dbReference type="ARBA" id="ARBA00023180"/>
    </source>
</evidence>
<evidence type="ECO:0000256" key="8">
    <source>
        <dbReference type="ARBA" id="ARBA00023136"/>
    </source>
</evidence>
<feature type="region of interest" description="Disordered" evidence="11">
    <location>
        <begin position="1"/>
        <end position="20"/>
    </location>
</feature>
<dbReference type="AlphaFoldDB" id="A0A8H4QJ38"/>
<evidence type="ECO:0000313" key="12">
    <source>
        <dbReference type="EMBL" id="KAF4612077.1"/>
    </source>
</evidence>
<evidence type="ECO:0000256" key="2">
    <source>
        <dbReference type="ARBA" id="ARBA00004687"/>
    </source>
</evidence>
<dbReference type="InterPro" id="IPR040039">
    <property type="entry name" value="PIGX"/>
</dbReference>
<organism evidence="12 13">
    <name type="scientific">Agrocybe pediades</name>
    <dbReference type="NCBI Taxonomy" id="84607"/>
    <lineage>
        <taxon>Eukaryota</taxon>
        <taxon>Fungi</taxon>
        <taxon>Dikarya</taxon>
        <taxon>Basidiomycota</taxon>
        <taxon>Agaricomycotina</taxon>
        <taxon>Agaricomycetes</taxon>
        <taxon>Agaricomycetidae</taxon>
        <taxon>Agaricales</taxon>
        <taxon>Agaricineae</taxon>
        <taxon>Strophariaceae</taxon>
        <taxon>Agrocybe</taxon>
    </lineage>
</organism>
<evidence type="ECO:0000256" key="4">
    <source>
        <dbReference type="ARBA" id="ARBA00022502"/>
    </source>
</evidence>
<evidence type="ECO:0000313" key="13">
    <source>
        <dbReference type="Proteomes" id="UP000521872"/>
    </source>
</evidence>
<evidence type="ECO:0000256" key="6">
    <source>
        <dbReference type="ARBA" id="ARBA00022824"/>
    </source>
</evidence>
<keyword evidence="6 10" id="KW-0256">Endoplasmic reticulum</keyword>
<feature type="transmembrane region" description="Helical" evidence="10">
    <location>
        <begin position="208"/>
        <end position="227"/>
    </location>
</feature>
<keyword evidence="8 10" id="KW-0472">Membrane</keyword>
<dbReference type="Proteomes" id="UP000521872">
    <property type="component" value="Unassembled WGS sequence"/>
</dbReference>
<sequence length="247" mass="27262">MAYLLSNLSPRKGSHPVSTTTIHLLSPSTPYESCSLHVYYALPPLLFVDTHELAQRSTSYTFRHWGTKDIEKPVHALPDEISELLINVPAGTTTTMVNNAEEGGKDVHVEVPMHLRYGAPKSSSGTLDDDGETRSYEQLRVDWPKGFMLCPYSSNVRWSKQALTLPAHVLAALPGSQDGNIIVTIPPQADAFEAYDTLTLPVGKTKDIAFVESLTALTILACFIWLVKASWRTAKRLNTDSQRPKTA</sequence>
<evidence type="ECO:0000256" key="1">
    <source>
        <dbReference type="ARBA" id="ARBA00004389"/>
    </source>
</evidence>
<keyword evidence="13" id="KW-1185">Reference proteome</keyword>
<keyword evidence="5 10" id="KW-0812">Transmembrane</keyword>
<keyword evidence="7 10" id="KW-1133">Transmembrane helix</keyword>
<evidence type="ECO:0000256" key="7">
    <source>
        <dbReference type="ARBA" id="ARBA00022989"/>
    </source>
</evidence>
<comment type="pathway">
    <text evidence="2 10">Glycolipid biosynthesis; glycosylphosphatidylinositol-anchor biosynthesis.</text>
</comment>
<evidence type="ECO:0000256" key="3">
    <source>
        <dbReference type="ARBA" id="ARBA00010345"/>
    </source>
</evidence>
<dbReference type="InterPro" id="IPR013233">
    <property type="entry name" value="PIG-X/PBN1"/>
</dbReference>
<comment type="function">
    <text evidence="10">Required for proper folding and/or the stability of a subset of proteins in the endoplasmic reticulum. Component of glycosylphosphatidylinositol-mannosyltransferase 1 which transfers the first of the 4 mannoses in the GPI-anchor precursors during GPI-anchor biosynthesis. Probably acts by stabilizing the mannosyltransferase GPI14.</text>
</comment>
<dbReference type="EMBL" id="JAACJL010000057">
    <property type="protein sequence ID" value="KAF4612077.1"/>
    <property type="molecule type" value="Genomic_DNA"/>
</dbReference>
<keyword evidence="9" id="KW-0325">Glycoprotein</keyword>
<keyword evidence="4 10" id="KW-0337">GPI-anchor biosynthesis</keyword>
<dbReference type="SMART" id="SM00780">
    <property type="entry name" value="PIG-X"/>
    <property type="match status" value="1"/>
</dbReference>
<evidence type="ECO:0000256" key="11">
    <source>
        <dbReference type="SAM" id="MobiDB-lite"/>
    </source>
</evidence>
<accession>A0A8H4QJ38</accession>
<protein>
    <recommendedName>
        <fullName evidence="10">Protein PBN1</fullName>
    </recommendedName>
</protein>
<comment type="caution">
    <text evidence="12">The sequence shown here is derived from an EMBL/GenBank/DDBJ whole genome shotgun (WGS) entry which is preliminary data.</text>
</comment>
<dbReference type="Pfam" id="PF08320">
    <property type="entry name" value="PIG-X"/>
    <property type="match status" value="1"/>
</dbReference>
<proteinExistence type="inferred from homology"/>
<comment type="similarity">
    <text evidence="3 10">Belongs to the PIGX family.</text>
</comment>
<dbReference type="GO" id="GO:0006506">
    <property type="term" value="P:GPI anchor biosynthetic process"/>
    <property type="evidence" value="ECO:0007669"/>
    <property type="project" value="UniProtKB-UniPathway"/>
</dbReference>
<dbReference type="PANTHER" id="PTHR28650:SF1">
    <property type="entry name" value="PHOSPHATIDYLINOSITOL-GLYCAN BIOSYNTHESIS CLASS X PROTEIN"/>
    <property type="match status" value="1"/>
</dbReference>
<dbReference type="UniPathway" id="UPA00196"/>
<gene>
    <name evidence="12" type="ORF">D9613_003869</name>
</gene>
<dbReference type="GO" id="GO:0005789">
    <property type="term" value="C:endoplasmic reticulum membrane"/>
    <property type="evidence" value="ECO:0007669"/>
    <property type="project" value="UniProtKB-SubCell"/>
</dbReference>
<name>A0A8H4QJ38_9AGAR</name>
<reference evidence="12 13" key="1">
    <citation type="submission" date="2019-12" db="EMBL/GenBank/DDBJ databases">
        <authorList>
            <person name="Floudas D."/>
            <person name="Bentzer J."/>
            <person name="Ahren D."/>
            <person name="Johansson T."/>
            <person name="Persson P."/>
            <person name="Tunlid A."/>
        </authorList>
    </citation>
    <scope>NUCLEOTIDE SEQUENCE [LARGE SCALE GENOMIC DNA]</scope>
    <source>
        <strain evidence="12 13">CBS 102.39</strain>
    </source>
</reference>